<accession>A0A2H4S7P7</accession>
<dbReference type="InterPro" id="IPR036188">
    <property type="entry name" value="FAD/NAD-bd_sf"/>
</dbReference>
<evidence type="ECO:0000313" key="5">
    <source>
        <dbReference type="Proteomes" id="UP000323067"/>
    </source>
</evidence>
<keyword evidence="2" id="KW-0560">Oxidoreductase</keyword>
<dbReference type="GO" id="GO:0004497">
    <property type="term" value="F:monooxygenase activity"/>
    <property type="evidence" value="ECO:0007669"/>
    <property type="project" value="UniProtKB-KW"/>
</dbReference>
<sequence length="269" mass="29232">MEKTSDYMTAETAQEIGGTPMYLSHRVDLHNCLPWLATREQGPGVPAKTYMANSRAQDPVAPSITLRNEQMIHSDFIVGAGHAGSYQGQGGAQGIEDGLVLGITMFGTKSRNDIANAFSVYQDVRRNRASVIQVLSNIGQDQAKLLKHEVLPYLEQDKIPTNPAQIQQYNFGYNAVEAVLRAMRRGRGTFSLPADYFDRPVVDVVIPMKGPTTHKAGALMLQCGTETTAADGAAMEKLPSRICVDRGGLEKNLTLLLVVTHKGLHIIGA</sequence>
<dbReference type="VEuPathDB" id="FungiDB:A9K55_002211"/>
<keyword evidence="3" id="KW-0503">Monooxygenase</keyword>
<dbReference type="SUPFAM" id="SSF51905">
    <property type="entry name" value="FAD/NAD(P)-binding domain"/>
    <property type="match status" value="1"/>
</dbReference>
<proteinExistence type="inferred from homology"/>
<dbReference type="EMBL" id="CP023322">
    <property type="protein sequence ID" value="ATY59112.1"/>
    <property type="molecule type" value="Genomic_DNA"/>
</dbReference>
<comment type="similarity">
    <text evidence="1">Belongs to the paxM FAD-dependent monooxygenase family.</text>
</comment>
<dbReference type="Gene3D" id="3.50.50.60">
    <property type="entry name" value="FAD/NAD(P)-binding domain"/>
    <property type="match status" value="1"/>
</dbReference>
<protein>
    <submittedName>
        <fullName evidence="4">FAD binding domain-containing</fullName>
    </submittedName>
</protein>
<dbReference type="InterPro" id="IPR050493">
    <property type="entry name" value="FAD-dep_Monooxygenase_BioMet"/>
</dbReference>
<dbReference type="OrthoDB" id="9993796at2759"/>
<dbReference type="AlphaFoldDB" id="A0A2H4S7P7"/>
<evidence type="ECO:0000256" key="2">
    <source>
        <dbReference type="ARBA" id="ARBA00023002"/>
    </source>
</evidence>
<name>A0A2H4S7P7_CORMI</name>
<dbReference type="PANTHER" id="PTHR13789:SF215">
    <property type="entry name" value="FAD-BINDING DOMAIN-CONTAINING PROTEIN-RELATED"/>
    <property type="match status" value="1"/>
</dbReference>
<evidence type="ECO:0000313" key="4">
    <source>
        <dbReference type="EMBL" id="ATY59112.1"/>
    </source>
</evidence>
<evidence type="ECO:0000256" key="1">
    <source>
        <dbReference type="ARBA" id="ARBA00007992"/>
    </source>
</evidence>
<dbReference type="PANTHER" id="PTHR13789">
    <property type="entry name" value="MONOOXYGENASE"/>
    <property type="match status" value="1"/>
</dbReference>
<reference evidence="4 5" key="1">
    <citation type="journal article" date="2017" name="BMC Genomics">
        <title>Chromosome level assembly and secondary metabolite potential of the parasitic fungus Cordyceps militaris.</title>
        <authorList>
            <person name="Kramer G.J."/>
            <person name="Nodwell J.R."/>
        </authorList>
    </citation>
    <scope>NUCLEOTIDE SEQUENCE [LARGE SCALE GENOMIC DNA]</scope>
    <source>
        <strain evidence="4 5">ATCC 34164</strain>
    </source>
</reference>
<organism evidence="4 5">
    <name type="scientific">Cordyceps militaris</name>
    <name type="common">Caterpillar fungus</name>
    <name type="synonym">Clavaria militaris</name>
    <dbReference type="NCBI Taxonomy" id="73501"/>
    <lineage>
        <taxon>Eukaryota</taxon>
        <taxon>Fungi</taxon>
        <taxon>Dikarya</taxon>
        <taxon>Ascomycota</taxon>
        <taxon>Pezizomycotina</taxon>
        <taxon>Sordariomycetes</taxon>
        <taxon>Hypocreomycetidae</taxon>
        <taxon>Hypocreales</taxon>
        <taxon>Cordycipitaceae</taxon>
        <taxon>Cordyceps</taxon>
    </lineage>
</organism>
<evidence type="ECO:0000256" key="3">
    <source>
        <dbReference type="ARBA" id="ARBA00023033"/>
    </source>
</evidence>
<dbReference type="Proteomes" id="UP000323067">
    <property type="component" value="Chromosome iv"/>
</dbReference>
<gene>
    <name evidence="4" type="ORF">A9K55_002211</name>
</gene>